<feature type="compositionally biased region" description="Low complexity" evidence="10">
    <location>
        <begin position="154"/>
        <end position="168"/>
    </location>
</feature>
<sequence length="564" mass="60134">AHTEGTLTMFQLLIVALAFVGTNAQISCGGSISADSGTLSSPNHPANYPSNADCEWDISVPAGKVITVVFSAFEVEDRVGSTGLCEYDHVYLFDNNKQQATFFCGTEIPESYTTTGNSMRVGLITDSSENYSGFMLTFVAHVEGETPVIPTPGPSTAGPTAGPTDGPDSCGGTFTGATGSLVSPNYPSNYDNNLDCVYQINAPAGPLILEFSDFDVEASGCSYDYLEIREDSASGSQLGKFCGSANPGKVSTSGSSIYMRFKTDSSVTKKGWSLSWSRATCESFGGTCSSSCSDAGEWNYPCDNAGERCCKPDVFPSECGERKVSLISHPKIVGGSVATPNSYPWQASLQDGTFHYCGASLITAQWVVTAAHCIVDETSTTVVLGEHDRDTASGNEVRAPSAMIIPHEGYAAGAPYPNDIALIKLQQPVTFNDYIQPACLPEDPNMSVTTEDNCLITGWGSTQDTGNNKLLQELVVPIWSKEDCAARWGQSYILDTHICLGTGETGACNGDSGGPLNCKKNGKWYLAGATSWGYRGCTEPDYPDVYTRISKYVDWITEKISQNS</sequence>
<dbReference type="OrthoDB" id="6158450at2759"/>
<feature type="domain" description="CUB" evidence="12">
    <location>
        <begin position="28"/>
        <end position="141"/>
    </location>
</feature>
<dbReference type="PROSITE" id="PS00135">
    <property type="entry name" value="TRYPSIN_SER"/>
    <property type="match status" value="1"/>
</dbReference>
<evidence type="ECO:0000256" key="8">
    <source>
        <dbReference type="PROSITE-ProRule" id="PRU00059"/>
    </source>
</evidence>
<dbReference type="Gene3D" id="2.60.120.290">
    <property type="entry name" value="Spermadhesin, CUB domain"/>
    <property type="match status" value="2"/>
</dbReference>
<dbReference type="InterPro" id="IPR001314">
    <property type="entry name" value="Peptidase_S1A"/>
</dbReference>
<feature type="chain" id="PRO_5035780224" evidence="11">
    <location>
        <begin position="25"/>
        <end position="564"/>
    </location>
</feature>
<dbReference type="CDD" id="cd00190">
    <property type="entry name" value="Tryp_SPc"/>
    <property type="match status" value="1"/>
</dbReference>
<dbReference type="Pfam" id="PF00431">
    <property type="entry name" value="CUB"/>
    <property type="match status" value="2"/>
</dbReference>
<evidence type="ECO:0000256" key="5">
    <source>
        <dbReference type="PIRSR" id="PIRSR001155-1"/>
    </source>
</evidence>
<dbReference type="SUPFAM" id="SSF50494">
    <property type="entry name" value="Trypsin-like serine proteases"/>
    <property type="match status" value="1"/>
</dbReference>
<evidence type="ECO:0000313" key="14">
    <source>
        <dbReference type="EMBL" id="CAH1785597.1"/>
    </source>
</evidence>
<evidence type="ECO:0000256" key="3">
    <source>
        <dbReference type="ARBA" id="ARBA00022825"/>
    </source>
</evidence>
<dbReference type="PIRSF" id="PIRSF001155">
    <property type="entry name" value="C1r_C1s_MASP"/>
    <property type="match status" value="1"/>
</dbReference>
<dbReference type="GO" id="GO:0046872">
    <property type="term" value="F:metal ion binding"/>
    <property type="evidence" value="ECO:0007669"/>
    <property type="project" value="UniProtKB-KW"/>
</dbReference>
<protein>
    <submittedName>
        <fullName evidence="14">Uncharacterized protein</fullName>
    </submittedName>
</protein>
<dbReference type="PROSITE" id="PS50240">
    <property type="entry name" value="TRYPSIN_DOM"/>
    <property type="match status" value="1"/>
</dbReference>
<dbReference type="GO" id="GO:0005576">
    <property type="term" value="C:extracellular region"/>
    <property type="evidence" value="ECO:0007669"/>
    <property type="project" value="InterPro"/>
</dbReference>
<feature type="binding site" evidence="7">
    <location>
        <position position="224"/>
    </location>
    <ligand>
        <name>Ca(2+)</name>
        <dbReference type="ChEBI" id="CHEBI:29108"/>
        <label>3</label>
    </ligand>
</feature>
<feature type="binding site" evidence="7">
    <location>
        <position position="264"/>
    </location>
    <ligand>
        <name>Ca(2+)</name>
        <dbReference type="ChEBI" id="CHEBI:29108"/>
        <label>3</label>
    </ligand>
</feature>
<evidence type="ECO:0000256" key="1">
    <source>
        <dbReference type="ARBA" id="ARBA00022670"/>
    </source>
</evidence>
<evidence type="ECO:0000256" key="6">
    <source>
        <dbReference type="PIRSR" id="PIRSR001155-2"/>
    </source>
</evidence>
<dbReference type="Gene3D" id="2.40.10.10">
    <property type="entry name" value="Trypsin-like serine proteases"/>
    <property type="match status" value="1"/>
</dbReference>
<feature type="signal peptide" evidence="11">
    <location>
        <begin position="1"/>
        <end position="24"/>
    </location>
</feature>
<feature type="active site" description="Charge relay system" evidence="5">
    <location>
        <position position="512"/>
    </location>
</feature>
<dbReference type="GO" id="GO:0006956">
    <property type="term" value="P:complement activation"/>
    <property type="evidence" value="ECO:0007669"/>
    <property type="project" value="InterPro"/>
</dbReference>
<evidence type="ECO:0000259" key="13">
    <source>
        <dbReference type="PROSITE" id="PS50240"/>
    </source>
</evidence>
<feature type="non-terminal residue" evidence="14">
    <location>
        <position position="1"/>
    </location>
</feature>
<dbReference type="SUPFAM" id="SSF49854">
    <property type="entry name" value="Spermadhesin, CUB domain"/>
    <property type="match status" value="2"/>
</dbReference>
<feature type="domain" description="Peptidase S1" evidence="13">
    <location>
        <begin position="332"/>
        <end position="561"/>
    </location>
</feature>
<feature type="binding site" evidence="7">
    <location>
        <position position="76"/>
    </location>
    <ligand>
        <name>Ca(2+)</name>
        <dbReference type="ChEBI" id="CHEBI:29108"/>
        <label>1</label>
    </ligand>
</feature>
<dbReference type="InterPro" id="IPR033116">
    <property type="entry name" value="TRYPSIN_SER"/>
</dbReference>
<name>A0A8S4NUJ1_OWEFU</name>
<evidence type="ECO:0000259" key="12">
    <source>
        <dbReference type="PROSITE" id="PS01180"/>
    </source>
</evidence>
<evidence type="ECO:0000256" key="7">
    <source>
        <dbReference type="PIRSR" id="PIRSR001155-4"/>
    </source>
</evidence>
<feature type="binding site" evidence="7">
    <location>
        <position position="217"/>
    </location>
    <ligand>
        <name>Ca(2+)</name>
        <dbReference type="ChEBI" id="CHEBI:29108"/>
        <label>3</label>
    </ligand>
</feature>
<keyword evidence="1 9" id="KW-0645">Protease</keyword>
<keyword evidence="7" id="KW-0479">Metal-binding</keyword>
<feature type="disulfide bond" evidence="6">
    <location>
        <begin position="484"/>
        <end position="499"/>
    </location>
</feature>
<comment type="caution">
    <text evidence="14">The sequence shown here is derived from an EMBL/GenBank/DDBJ whole genome shotgun (WGS) entry which is preliminary data.</text>
</comment>
<evidence type="ECO:0000256" key="10">
    <source>
        <dbReference type="SAM" id="MobiDB-lite"/>
    </source>
</evidence>
<accession>A0A8S4NUJ1</accession>
<dbReference type="InterPro" id="IPR024175">
    <property type="entry name" value="Pept_S1A_C1r/C1S/mannan-bd"/>
</dbReference>
<dbReference type="Pfam" id="PF00089">
    <property type="entry name" value="Trypsin"/>
    <property type="match status" value="1"/>
</dbReference>
<feature type="disulfide bond" evidence="6">
    <location>
        <begin position="170"/>
        <end position="196"/>
    </location>
</feature>
<feature type="disulfide bond" evidence="6">
    <location>
        <begin position="508"/>
        <end position="537"/>
    </location>
</feature>
<feature type="active site" description="Charge relay system" evidence="5">
    <location>
        <position position="419"/>
    </location>
</feature>
<dbReference type="FunFam" id="2.60.120.290:FF:000013">
    <property type="entry name" value="Membrane frizzled-related protein"/>
    <property type="match status" value="2"/>
</dbReference>
<keyword evidence="15" id="KW-1185">Reference proteome</keyword>
<evidence type="ECO:0000256" key="4">
    <source>
        <dbReference type="ARBA" id="ARBA00023157"/>
    </source>
</evidence>
<evidence type="ECO:0000256" key="11">
    <source>
        <dbReference type="SAM" id="SignalP"/>
    </source>
</evidence>
<feature type="binding site" evidence="7">
    <location>
        <position position="266"/>
    </location>
    <ligand>
        <name>Ca(2+)</name>
        <dbReference type="ChEBI" id="CHEBI:29108"/>
        <label>3</label>
    </ligand>
</feature>
<dbReference type="EMBL" id="CAIIXF020000006">
    <property type="protein sequence ID" value="CAH1785597.1"/>
    <property type="molecule type" value="Genomic_DNA"/>
</dbReference>
<dbReference type="GO" id="GO:0006508">
    <property type="term" value="P:proteolysis"/>
    <property type="evidence" value="ECO:0007669"/>
    <property type="project" value="UniProtKB-KW"/>
</dbReference>
<evidence type="ECO:0000313" key="15">
    <source>
        <dbReference type="Proteomes" id="UP000749559"/>
    </source>
</evidence>
<keyword evidence="7" id="KW-0106">Calcium</keyword>
<dbReference type="InterPro" id="IPR001254">
    <property type="entry name" value="Trypsin_dom"/>
</dbReference>
<organism evidence="14 15">
    <name type="scientific">Owenia fusiformis</name>
    <name type="common">Polychaete worm</name>
    <dbReference type="NCBI Taxonomy" id="6347"/>
    <lineage>
        <taxon>Eukaryota</taxon>
        <taxon>Metazoa</taxon>
        <taxon>Spiralia</taxon>
        <taxon>Lophotrochozoa</taxon>
        <taxon>Annelida</taxon>
        <taxon>Polychaeta</taxon>
        <taxon>Sedentaria</taxon>
        <taxon>Canalipalpata</taxon>
        <taxon>Sabellida</taxon>
        <taxon>Oweniida</taxon>
        <taxon>Oweniidae</taxon>
        <taxon>Owenia</taxon>
    </lineage>
</organism>
<dbReference type="AlphaFoldDB" id="A0A8S4NUJ1"/>
<evidence type="ECO:0000256" key="9">
    <source>
        <dbReference type="RuleBase" id="RU363034"/>
    </source>
</evidence>
<feature type="binding site" evidence="7">
    <location>
        <position position="88"/>
    </location>
    <ligand>
        <name>Ca(2+)</name>
        <dbReference type="ChEBI" id="CHEBI:29108"/>
        <label>1</label>
    </ligand>
</feature>
<feature type="active site" description="Charge relay system" evidence="5">
    <location>
        <position position="372"/>
    </location>
</feature>
<dbReference type="InterPro" id="IPR000859">
    <property type="entry name" value="CUB_dom"/>
</dbReference>
<dbReference type="PANTHER" id="PTHR24252">
    <property type="entry name" value="ACROSIN-RELATED"/>
    <property type="match status" value="1"/>
</dbReference>
<evidence type="ECO:0000256" key="2">
    <source>
        <dbReference type="ARBA" id="ARBA00022801"/>
    </source>
</evidence>
<dbReference type="PROSITE" id="PS01180">
    <property type="entry name" value="CUB"/>
    <property type="match status" value="2"/>
</dbReference>
<dbReference type="FunFam" id="2.40.10.10:FF:000003">
    <property type="entry name" value="Transmembrane serine protease 3"/>
    <property type="match status" value="1"/>
</dbReference>
<dbReference type="CDD" id="cd00041">
    <property type="entry name" value="CUB"/>
    <property type="match status" value="2"/>
</dbReference>
<dbReference type="Proteomes" id="UP000749559">
    <property type="component" value="Unassembled WGS sequence"/>
</dbReference>
<keyword evidence="3 9" id="KW-0720">Serine protease</keyword>
<feature type="disulfide bond" evidence="6">
    <location>
        <begin position="221"/>
        <end position="242"/>
    </location>
</feature>
<keyword evidence="11" id="KW-0732">Signal</keyword>
<dbReference type="PRINTS" id="PR00722">
    <property type="entry name" value="CHYMOTRYPSIN"/>
</dbReference>
<feature type="disulfide bond" evidence="6">
    <location>
        <begin position="281"/>
        <end position="292"/>
    </location>
</feature>
<comment type="caution">
    <text evidence="8">Lacks conserved residue(s) required for the propagation of feature annotation.</text>
</comment>
<dbReference type="PANTHER" id="PTHR24252:SF7">
    <property type="entry name" value="HYALIN"/>
    <property type="match status" value="1"/>
</dbReference>
<dbReference type="InterPro" id="IPR009003">
    <property type="entry name" value="Peptidase_S1_PA"/>
</dbReference>
<dbReference type="InterPro" id="IPR018114">
    <property type="entry name" value="TRYPSIN_HIS"/>
</dbReference>
<gene>
    <name evidence="14" type="ORF">OFUS_LOCUS11627</name>
</gene>
<feature type="binding site" evidence="7">
    <location>
        <position position="145"/>
    </location>
    <ligand>
        <name>Ca(2+)</name>
        <dbReference type="ChEBI" id="CHEBI:29108"/>
        <label>2</label>
    </ligand>
</feature>
<feature type="disulfide bond" evidence="6">
    <location>
        <begin position="85"/>
        <end position="104"/>
    </location>
</feature>
<dbReference type="SMART" id="SM00020">
    <property type="entry name" value="Tryp_SPc"/>
    <property type="match status" value="1"/>
</dbReference>
<keyword evidence="2 9" id="KW-0378">Hydrolase</keyword>
<dbReference type="GO" id="GO:0004252">
    <property type="term" value="F:serine-type endopeptidase activity"/>
    <property type="evidence" value="ECO:0007669"/>
    <property type="project" value="InterPro"/>
</dbReference>
<keyword evidence="4 6" id="KW-1015">Disulfide bond</keyword>
<feature type="domain" description="CUB" evidence="12">
    <location>
        <begin position="170"/>
        <end position="279"/>
    </location>
</feature>
<dbReference type="InterPro" id="IPR035914">
    <property type="entry name" value="Sperma_CUB_dom_sf"/>
</dbReference>
<dbReference type="SMART" id="SM00042">
    <property type="entry name" value="CUB"/>
    <property type="match status" value="2"/>
</dbReference>
<reference evidence="14" key="1">
    <citation type="submission" date="2022-03" db="EMBL/GenBank/DDBJ databases">
        <authorList>
            <person name="Martin C."/>
        </authorList>
    </citation>
    <scope>NUCLEOTIDE SEQUENCE</scope>
</reference>
<proteinExistence type="predicted"/>
<dbReference type="InterPro" id="IPR043504">
    <property type="entry name" value="Peptidase_S1_PA_chymotrypsin"/>
</dbReference>
<feature type="region of interest" description="Disordered" evidence="10">
    <location>
        <begin position="149"/>
        <end position="174"/>
    </location>
</feature>
<dbReference type="PROSITE" id="PS00134">
    <property type="entry name" value="TRYPSIN_HIS"/>
    <property type="match status" value="1"/>
</dbReference>